<proteinExistence type="predicted"/>
<dbReference type="AlphaFoldDB" id="A0A395MCF1"/>
<accession>A0A395MCF1</accession>
<dbReference type="OrthoDB" id="10263751at2759"/>
<keyword evidence="2" id="KW-1185">Reference proteome</keyword>
<name>A0A395MCF1_9HYPO</name>
<dbReference type="SUPFAM" id="SSF52833">
    <property type="entry name" value="Thioredoxin-like"/>
    <property type="match status" value="1"/>
</dbReference>
<comment type="caution">
    <text evidence="1">The sequence shown here is derived from an EMBL/GenBank/DDBJ whole genome shotgun (WGS) entry which is preliminary data.</text>
</comment>
<gene>
    <name evidence="1" type="ORF">FIE12Z_10973</name>
</gene>
<protein>
    <submittedName>
        <fullName evidence="1">Uncharacterized protein</fullName>
    </submittedName>
</protein>
<sequence length="126" mass="14715">MSNAEITSQGMFDYYLKYQKLIIVHIWEQDRETLSPVFEHLAKTRAHDGDGVMFAKIDLDQVPEHGQEYHIDSVLYFLTFYDGQLLSRLAEQFEALLWEFVEDAIGNVHAEENYNDKNALDVEDLN</sequence>
<reference evidence="1 2" key="1">
    <citation type="journal article" date="2018" name="PLoS Pathog.">
        <title>Evolution of structural diversity of trichothecenes, a family of toxins produced by plant pathogenic and entomopathogenic fungi.</title>
        <authorList>
            <person name="Proctor R.H."/>
            <person name="McCormick S.P."/>
            <person name="Kim H.S."/>
            <person name="Cardoza R.E."/>
            <person name="Stanley A.M."/>
            <person name="Lindo L."/>
            <person name="Kelly A."/>
            <person name="Brown D.W."/>
            <person name="Lee T."/>
            <person name="Vaughan M.M."/>
            <person name="Alexander N.J."/>
            <person name="Busman M."/>
            <person name="Gutierrez S."/>
        </authorList>
    </citation>
    <scope>NUCLEOTIDE SEQUENCE [LARGE SCALE GENOMIC DNA]</scope>
    <source>
        <strain evidence="1 2">NRRL 13405</strain>
    </source>
</reference>
<dbReference type="Gene3D" id="3.40.30.10">
    <property type="entry name" value="Glutaredoxin"/>
    <property type="match status" value="1"/>
</dbReference>
<evidence type="ECO:0000313" key="1">
    <source>
        <dbReference type="EMBL" id="RFN44779.1"/>
    </source>
</evidence>
<evidence type="ECO:0000313" key="2">
    <source>
        <dbReference type="Proteomes" id="UP000265631"/>
    </source>
</evidence>
<dbReference type="InterPro" id="IPR036249">
    <property type="entry name" value="Thioredoxin-like_sf"/>
</dbReference>
<dbReference type="Proteomes" id="UP000265631">
    <property type="component" value="Unassembled WGS sequence"/>
</dbReference>
<organism evidence="1 2">
    <name type="scientific">Fusarium flagelliforme</name>
    <dbReference type="NCBI Taxonomy" id="2675880"/>
    <lineage>
        <taxon>Eukaryota</taxon>
        <taxon>Fungi</taxon>
        <taxon>Dikarya</taxon>
        <taxon>Ascomycota</taxon>
        <taxon>Pezizomycotina</taxon>
        <taxon>Sordariomycetes</taxon>
        <taxon>Hypocreomycetidae</taxon>
        <taxon>Hypocreales</taxon>
        <taxon>Nectriaceae</taxon>
        <taxon>Fusarium</taxon>
        <taxon>Fusarium incarnatum-equiseti species complex</taxon>
    </lineage>
</organism>
<dbReference type="EMBL" id="PXXK01000397">
    <property type="protein sequence ID" value="RFN44779.1"/>
    <property type="molecule type" value="Genomic_DNA"/>
</dbReference>